<evidence type="ECO:0000313" key="3">
    <source>
        <dbReference type="Proteomes" id="UP000830542"/>
    </source>
</evidence>
<evidence type="ECO:0000313" key="2">
    <source>
        <dbReference type="EMBL" id="UOO94847.1"/>
    </source>
</evidence>
<dbReference type="AlphaFoldDB" id="A0AAX3AKY9"/>
<reference evidence="2" key="1">
    <citation type="submission" date="2022-04" db="EMBL/GenBank/DDBJ databases">
        <title>Sequencing and genomic assembly of Halococcus dombrowskii.</title>
        <authorList>
            <person name="Lim S.W."/>
            <person name="MacLea K.S."/>
        </authorList>
    </citation>
    <scope>NUCLEOTIDE SEQUENCE</scope>
    <source>
        <strain evidence="2">H4</strain>
    </source>
</reference>
<name>A0AAX3AKY9_HALDO</name>
<feature type="compositionally biased region" description="Low complexity" evidence="1">
    <location>
        <begin position="14"/>
        <end position="27"/>
    </location>
</feature>
<dbReference type="Proteomes" id="UP000830542">
    <property type="component" value="Chromosome"/>
</dbReference>
<dbReference type="KEGG" id="hdo:MUK72_12850"/>
<gene>
    <name evidence="2" type="ORF">MUK72_12850</name>
</gene>
<evidence type="ECO:0000256" key="1">
    <source>
        <dbReference type="SAM" id="MobiDB-lite"/>
    </source>
</evidence>
<dbReference type="GeneID" id="71762752"/>
<sequence length="95" mass="9925">MIKAWRSPSGGRGVARLRAAAPRPAGGAVRGRGWRFGSGAWWMKGEARERPEGASSERSERAPRASAEAVLCGVVYASGSSRTTVCSRPGPTPTA</sequence>
<feature type="compositionally biased region" description="Basic and acidic residues" evidence="1">
    <location>
        <begin position="45"/>
        <end position="63"/>
    </location>
</feature>
<proteinExistence type="predicted"/>
<keyword evidence="3" id="KW-1185">Reference proteome</keyword>
<organism evidence="2 3">
    <name type="scientific">Halococcus dombrowskii</name>
    <dbReference type="NCBI Taxonomy" id="179637"/>
    <lineage>
        <taxon>Archaea</taxon>
        <taxon>Methanobacteriati</taxon>
        <taxon>Methanobacteriota</taxon>
        <taxon>Stenosarchaea group</taxon>
        <taxon>Halobacteria</taxon>
        <taxon>Halobacteriales</taxon>
        <taxon>Halococcaceae</taxon>
        <taxon>Halococcus</taxon>
    </lineage>
</organism>
<accession>A0AAX3AKY9</accession>
<protein>
    <submittedName>
        <fullName evidence="2">Uncharacterized protein</fullName>
    </submittedName>
</protein>
<dbReference type="EMBL" id="CP095005">
    <property type="protein sequence ID" value="UOO94847.1"/>
    <property type="molecule type" value="Genomic_DNA"/>
</dbReference>
<dbReference type="RefSeq" id="WP_244701562.1">
    <property type="nucleotide sequence ID" value="NZ_BAAADN010000026.1"/>
</dbReference>
<feature type="region of interest" description="Disordered" evidence="1">
    <location>
        <begin position="1"/>
        <end position="65"/>
    </location>
</feature>